<feature type="region of interest" description="Disordered" evidence="1">
    <location>
        <begin position="1"/>
        <end position="81"/>
    </location>
</feature>
<name>A0A9P5ZSM9_PLEER</name>
<feature type="compositionally biased region" description="Basic and acidic residues" evidence="1">
    <location>
        <begin position="35"/>
        <end position="46"/>
    </location>
</feature>
<organism evidence="2 3">
    <name type="scientific">Pleurotus eryngii</name>
    <name type="common">Boletus of the steppes</name>
    <dbReference type="NCBI Taxonomy" id="5323"/>
    <lineage>
        <taxon>Eukaryota</taxon>
        <taxon>Fungi</taxon>
        <taxon>Dikarya</taxon>
        <taxon>Basidiomycota</taxon>
        <taxon>Agaricomycotina</taxon>
        <taxon>Agaricomycetes</taxon>
        <taxon>Agaricomycetidae</taxon>
        <taxon>Agaricales</taxon>
        <taxon>Pleurotineae</taxon>
        <taxon>Pleurotaceae</taxon>
        <taxon>Pleurotus</taxon>
    </lineage>
</organism>
<gene>
    <name evidence="2" type="ORF">BDN71DRAFT_1432686</name>
</gene>
<dbReference type="EMBL" id="MU154589">
    <property type="protein sequence ID" value="KAF9493234.1"/>
    <property type="molecule type" value="Genomic_DNA"/>
</dbReference>
<sequence length="301" mass="32982">MTITKIGPPRDAAKANKMKEAQGGSKTVIMNSALQEKKTQADKTDGPEASAQDAKGSNANDSKMPAGSPTPAPSRAGSPVPSKTVAIDLAAISACLGSISPSANSINPPAPLHLDDSNVTPIDVSWPDLFRVLYLDMFALQSMPTKWFQLLSLLSHLEVQSNFKKSSVFLSTLYCLAEISVWVGRGCSLWPVIADIDVFGNTWWCWWIAMQPEWQRWNAKVCKVPDAWVALDRPDPNSFMNLIYSLEQWGEARASALQKPNQPLPDWTLLSEDGHDWLTSVADVMWAIECLMASHNAGDLE</sequence>
<dbReference type="OrthoDB" id="2683861at2759"/>
<dbReference type="Proteomes" id="UP000807025">
    <property type="component" value="Unassembled WGS sequence"/>
</dbReference>
<evidence type="ECO:0000313" key="3">
    <source>
        <dbReference type="Proteomes" id="UP000807025"/>
    </source>
</evidence>
<protein>
    <submittedName>
        <fullName evidence="2">Uncharacterized protein</fullName>
    </submittedName>
</protein>
<evidence type="ECO:0000256" key="1">
    <source>
        <dbReference type="SAM" id="MobiDB-lite"/>
    </source>
</evidence>
<proteinExistence type="predicted"/>
<feature type="compositionally biased region" description="Basic and acidic residues" evidence="1">
    <location>
        <begin position="11"/>
        <end position="20"/>
    </location>
</feature>
<dbReference type="AlphaFoldDB" id="A0A9P5ZSM9"/>
<accession>A0A9P5ZSM9</accession>
<reference evidence="2" key="1">
    <citation type="submission" date="2020-11" db="EMBL/GenBank/DDBJ databases">
        <authorList>
            <consortium name="DOE Joint Genome Institute"/>
            <person name="Ahrendt S."/>
            <person name="Riley R."/>
            <person name="Andreopoulos W."/>
            <person name="Labutti K."/>
            <person name="Pangilinan J."/>
            <person name="Ruiz-Duenas F.J."/>
            <person name="Barrasa J.M."/>
            <person name="Sanchez-Garcia M."/>
            <person name="Camarero S."/>
            <person name="Miyauchi S."/>
            <person name="Serrano A."/>
            <person name="Linde D."/>
            <person name="Babiker R."/>
            <person name="Drula E."/>
            <person name="Ayuso-Fernandez I."/>
            <person name="Pacheco R."/>
            <person name="Padilla G."/>
            <person name="Ferreira P."/>
            <person name="Barriuso J."/>
            <person name="Kellner H."/>
            <person name="Castanera R."/>
            <person name="Alfaro M."/>
            <person name="Ramirez L."/>
            <person name="Pisabarro A.G."/>
            <person name="Kuo A."/>
            <person name="Tritt A."/>
            <person name="Lipzen A."/>
            <person name="He G."/>
            <person name="Yan M."/>
            <person name="Ng V."/>
            <person name="Cullen D."/>
            <person name="Martin F."/>
            <person name="Rosso M.-N."/>
            <person name="Henrissat B."/>
            <person name="Hibbett D."/>
            <person name="Martinez A.T."/>
            <person name="Grigoriev I.V."/>
        </authorList>
    </citation>
    <scope>NUCLEOTIDE SEQUENCE</scope>
    <source>
        <strain evidence="2">ATCC 90797</strain>
    </source>
</reference>
<feature type="compositionally biased region" description="Polar residues" evidence="1">
    <location>
        <begin position="24"/>
        <end position="34"/>
    </location>
</feature>
<comment type="caution">
    <text evidence="2">The sequence shown here is derived from an EMBL/GenBank/DDBJ whole genome shotgun (WGS) entry which is preliminary data.</text>
</comment>
<evidence type="ECO:0000313" key="2">
    <source>
        <dbReference type="EMBL" id="KAF9493234.1"/>
    </source>
</evidence>
<keyword evidence="3" id="KW-1185">Reference proteome</keyword>